<evidence type="ECO:0000313" key="4">
    <source>
        <dbReference type="Proteomes" id="UP001444625"/>
    </source>
</evidence>
<dbReference type="InterPro" id="IPR022741">
    <property type="entry name" value="Phage_B103_Gp8"/>
</dbReference>
<organism evidence="3 4">
    <name type="scientific">Ornithinibacillus xuwenensis</name>
    <dbReference type="NCBI Taxonomy" id="3144668"/>
    <lineage>
        <taxon>Bacteria</taxon>
        <taxon>Bacillati</taxon>
        <taxon>Bacillota</taxon>
        <taxon>Bacilli</taxon>
        <taxon>Bacillales</taxon>
        <taxon>Bacillaceae</taxon>
        <taxon>Ornithinibacillus</taxon>
    </lineage>
</organism>
<name>A0ABU9XE53_9BACI</name>
<dbReference type="Pfam" id="PF11133">
    <property type="entry name" value="Phage_head_fibr"/>
    <property type="match status" value="1"/>
</dbReference>
<reference evidence="3 4" key="1">
    <citation type="submission" date="2024-05" db="EMBL/GenBank/DDBJ databases">
        <authorList>
            <person name="Haq I."/>
            <person name="Ullah Z."/>
            <person name="Ahmad R."/>
            <person name="Li M."/>
            <person name="Tong Y."/>
        </authorList>
    </citation>
    <scope>NUCLEOTIDE SEQUENCE [LARGE SCALE GENOMIC DNA]</scope>
    <source>
        <strain evidence="3 4">16A2E</strain>
    </source>
</reference>
<keyword evidence="2" id="KW-0945">Host-virus interaction</keyword>
<dbReference type="Gene3D" id="6.10.140.1630">
    <property type="match status" value="1"/>
</dbReference>
<protein>
    <submittedName>
        <fullName evidence="3">Head fiber protein</fullName>
    </submittedName>
</protein>
<comment type="caution">
    <text evidence="3">The sequence shown here is derived from an EMBL/GenBank/DDBJ whole genome shotgun (WGS) entry which is preliminary data.</text>
</comment>
<keyword evidence="4" id="KW-1185">Reference proteome</keyword>
<dbReference type="RefSeq" id="WP_345823300.1">
    <property type="nucleotide sequence ID" value="NZ_JBDIML010000001.1"/>
</dbReference>
<dbReference type="EMBL" id="JBDIML010000001">
    <property type="protein sequence ID" value="MEN2765828.1"/>
    <property type="molecule type" value="Genomic_DNA"/>
</dbReference>
<evidence type="ECO:0000256" key="2">
    <source>
        <dbReference type="ARBA" id="ARBA00022581"/>
    </source>
</evidence>
<gene>
    <name evidence="3" type="ORF">ABC228_01390</name>
</gene>
<sequence>MGKLQEDVRIDPILKEVIKMPAQDNSVAADVATLVADFNSLLQKLRDAGLMEG</sequence>
<evidence type="ECO:0000256" key="1">
    <source>
        <dbReference type="ARBA" id="ARBA00004328"/>
    </source>
</evidence>
<accession>A0ABU9XE53</accession>
<comment type="subcellular location">
    <subcellularLocation>
        <location evidence="1">Virion</location>
    </subcellularLocation>
</comment>
<proteinExistence type="predicted"/>
<evidence type="ECO:0000313" key="3">
    <source>
        <dbReference type="EMBL" id="MEN2765828.1"/>
    </source>
</evidence>
<dbReference type="Proteomes" id="UP001444625">
    <property type="component" value="Unassembled WGS sequence"/>
</dbReference>